<dbReference type="AlphaFoldDB" id="A0A8J6DH38"/>
<feature type="region of interest" description="Disordered" evidence="1">
    <location>
        <begin position="1"/>
        <end position="97"/>
    </location>
</feature>
<feature type="compositionally biased region" description="Polar residues" evidence="1">
    <location>
        <begin position="36"/>
        <end position="46"/>
    </location>
</feature>
<evidence type="ECO:0000256" key="1">
    <source>
        <dbReference type="SAM" id="MobiDB-lite"/>
    </source>
</evidence>
<feature type="region of interest" description="Disordered" evidence="1">
    <location>
        <begin position="166"/>
        <end position="198"/>
    </location>
</feature>
<organism evidence="2 3">
    <name type="scientific">Galemys pyrenaicus</name>
    <name type="common">Iberian desman</name>
    <name type="synonym">Pyrenean desman</name>
    <dbReference type="NCBI Taxonomy" id="202257"/>
    <lineage>
        <taxon>Eukaryota</taxon>
        <taxon>Metazoa</taxon>
        <taxon>Chordata</taxon>
        <taxon>Craniata</taxon>
        <taxon>Vertebrata</taxon>
        <taxon>Euteleostomi</taxon>
        <taxon>Mammalia</taxon>
        <taxon>Eutheria</taxon>
        <taxon>Laurasiatheria</taxon>
        <taxon>Eulipotyphla</taxon>
        <taxon>Talpidae</taxon>
        <taxon>Galemys</taxon>
    </lineage>
</organism>
<proteinExistence type="predicted"/>
<gene>
    <name evidence="2" type="ORF">J0S82_008140</name>
</gene>
<sequence>MAMRRAAHLGQSQQRLAALPLPNNAEQPGKAMQPATGCTTRLTTGRQAAVPVPSRGWGLPGLAEGRRQRAPGLGRPQPAPSSPVSPTQPPGSRPAPASHLKHAFILLGADVHSLEGQRRRWRPILGCLHLLGGHRRSVRRLLRELSAGREPSPVGRRASLHGCAGGRALARRPPSCEPVEGSRTSACRRARNPRRSQTREREWVGMVIVMADSPETTHKDSAMDVSEWDTDNFNEVLQVVGQLSAESILQTLKMLELKILSNKLSTPLCQKVTDVIVKYLRMMMPEEELEEKCTAVLLAVGSQHPRMIIEKLWDRVHLYSLPPRSLLVAIGKLSVGPGMDPCGGRVSLHGGQGHGGPVSVHPPGCSP</sequence>
<evidence type="ECO:0000313" key="2">
    <source>
        <dbReference type="EMBL" id="KAG8509197.1"/>
    </source>
</evidence>
<accession>A0A8J6DH38</accession>
<protein>
    <submittedName>
        <fullName evidence="2">Uncharacterized protein</fullName>
    </submittedName>
</protein>
<dbReference type="EMBL" id="JAGFMF010011958">
    <property type="protein sequence ID" value="KAG8509197.1"/>
    <property type="molecule type" value="Genomic_DNA"/>
</dbReference>
<keyword evidence="3" id="KW-1185">Reference proteome</keyword>
<dbReference type="Proteomes" id="UP000700334">
    <property type="component" value="Unassembled WGS sequence"/>
</dbReference>
<comment type="caution">
    <text evidence="2">The sequence shown here is derived from an EMBL/GenBank/DDBJ whole genome shotgun (WGS) entry which is preliminary data.</text>
</comment>
<feature type="compositionally biased region" description="Low complexity" evidence="1">
    <location>
        <begin position="357"/>
        <end position="367"/>
    </location>
</feature>
<name>A0A8J6DH38_GALPY</name>
<feature type="compositionally biased region" description="Pro residues" evidence="1">
    <location>
        <begin position="77"/>
        <end position="93"/>
    </location>
</feature>
<feature type="compositionally biased region" description="Basic residues" evidence="1">
    <location>
        <begin position="186"/>
        <end position="196"/>
    </location>
</feature>
<reference evidence="2" key="1">
    <citation type="journal article" date="2021" name="Evol. Appl.">
        <title>The genome of the Pyrenean desman and the effects of bottlenecks and inbreeding on the genomic landscape of an endangered species.</title>
        <authorList>
            <person name="Escoda L."/>
            <person name="Castresana J."/>
        </authorList>
    </citation>
    <scope>NUCLEOTIDE SEQUENCE</scope>
    <source>
        <strain evidence="2">IBE-C5619</strain>
    </source>
</reference>
<evidence type="ECO:0000313" key="3">
    <source>
        <dbReference type="Proteomes" id="UP000700334"/>
    </source>
</evidence>
<dbReference type="OrthoDB" id="9802497at2759"/>
<feature type="region of interest" description="Disordered" evidence="1">
    <location>
        <begin position="348"/>
        <end position="367"/>
    </location>
</feature>